<dbReference type="Proteomes" id="UP001324115">
    <property type="component" value="Unassembled WGS sequence"/>
</dbReference>
<accession>A0AAN7J4I8</accession>
<dbReference type="InterPro" id="IPR053098">
    <property type="entry name" value="Petuviruses_polyprotein"/>
</dbReference>
<comment type="caution">
    <text evidence="1">The sequence shown here is derived from an EMBL/GenBank/DDBJ whole genome shotgun (WGS) entry which is preliminary data.</text>
</comment>
<proteinExistence type="predicted"/>
<dbReference type="PANTHER" id="PTHR48435">
    <property type="entry name" value="POLYPROTEIN"/>
    <property type="match status" value="1"/>
</dbReference>
<evidence type="ECO:0000313" key="2">
    <source>
        <dbReference type="Proteomes" id="UP001324115"/>
    </source>
</evidence>
<dbReference type="AlphaFoldDB" id="A0AAN7J4I8"/>
<dbReference type="EMBL" id="JAXUIC010000002">
    <property type="protein sequence ID" value="KAK4599154.1"/>
    <property type="molecule type" value="Genomic_DNA"/>
</dbReference>
<name>A0AAN7J4I8_QUERU</name>
<keyword evidence="2" id="KW-1185">Reference proteome</keyword>
<gene>
    <name evidence="1" type="ORF">RGQ29_009283</name>
</gene>
<reference evidence="1 2" key="1">
    <citation type="journal article" date="2023" name="G3 (Bethesda)">
        <title>A haplotype-resolved chromosome-scale genome for Quercus rubra L. provides insights into the genetics of adaptive traits for red oak species.</title>
        <authorList>
            <person name="Kapoor B."/>
            <person name="Jenkins J."/>
            <person name="Schmutz J."/>
            <person name="Zhebentyayeva T."/>
            <person name="Kuelheim C."/>
            <person name="Coggeshall M."/>
            <person name="Heim C."/>
            <person name="Lasky J.R."/>
            <person name="Leites L."/>
            <person name="Islam-Faridi N."/>
            <person name="Romero-Severson J."/>
            <person name="DeLeo V.L."/>
            <person name="Lucas S.M."/>
            <person name="Lazic D."/>
            <person name="Gailing O."/>
            <person name="Carlson J."/>
            <person name="Staton M."/>
        </authorList>
    </citation>
    <scope>NUCLEOTIDE SEQUENCE [LARGE SCALE GENOMIC DNA]</scope>
    <source>
        <strain evidence="1">Pseudo-F2</strain>
    </source>
</reference>
<sequence length="273" mass="31522">MAVPDIAQSNDTLLIQVDPGMTPMCTFVPRQLDKDRMMSLFPESWITKYEMLHQATKPIQSKDPLFIRKENGEVETKFLMAPLEKKDVTIFPTQIAMLQLVSYVGEDGLQIKAFREDGKPCYKGKSPSCHIWWNVCDCVDCQKEGFEEDYSKRKKKSSQQKLKERYEAGDPEVDILGEPSGRFDYYILYPRSKKQISPSPSKEDHNQNQKPPLIPYYQKILPQTLKCQPLPIKPTQISESSPCYMFDQASPSYSQNFLPLENFDHPQTNTKHV</sequence>
<organism evidence="1 2">
    <name type="scientific">Quercus rubra</name>
    <name type="common">Northern red oak</name>
    <name type="synonym">Quercus borealis</name>
    <dbReference type="NCBI Taxonomy" id="3512"/>
    <lineage>
        <taxon>Eukaryota</taxon>
        <taxon>Viridiplantae</taxon>
        <taxon>Streptophyta</taxon>
        <taxon>Embryophyta</taxon>
        <taxon>Tracheophyta</taxon>
        <taxon>Spermatophyta</taxon>
        <taxon>Magnoliopsida</taxon>
        <taxon>eudicotyledons</taxon>
        <taxon>Gunneridae</taxon>
        <taxon>Pentapetalae</taxon>
        <taxon>rosids</taxon>
        <taxon>fabids</taxon>
        <taxon>Fagales</taxon>
        <taxon>Fagaceae</taxon>
        <taxon>Quercus</taxon>
    </lineage>
</organism>
<dbReference type="PANTHER" id="PTHR48435:SF1">
    <property type="entry name" value="POLYPROTEIN"/>
    <property type="match status" value="1"/>
</dbReference>
<protein>
    <submittedName>
        <fullName evidence="1">Uncharacterized protein</fullName>
    </submittedName>
</protein>
<evidence type="ECO:0000313" key="1">
    <source>
        <dbReference type="EMBL" id="KAK4599154.1"/>
    </source>
</evidence>